<dbReference type="InterPro" id="IPR028098">
    <property type="entry name" value="Glyco_trans_4-like_N"/>
</dbReference>
<dbReference type="GO" id="GO:0016758">
    <property type="term" value="F:hexosyltransferase activity"/>
    <property type="evidence" value="ECO:0007669"/>
    <property type="project" value="TreeGrafter"/>
</dbReference>
<evidence type="ECO:0000256" key="1">
    <source>
        <dbReference type="SAM" id="MobiDB-lite"/>
    </source>
</evidence>
<name>A0A238VFU9_9BACT</name>
<feature type="compositionally biased region" description="Low complexity" evidence="1">
    <location>
        <begin position="1"/>
        <end position="18"/>
    </location>
</feature>
<feature type="region of interest" description="Disordered" evidence="1">
    <location>
        <begin position="1"/>
        <end position="20"/>
    </location>
</feature>
<organism evidence="4 5">
    <name type="scientific">Hymenobacter mucosus</name>
    <dbReference type="NCBI Taxonomy" id="1411120"/>
    <lineage>
        <taxon>Bacteria</taxon>
        <taxon>Pseudomonadati</taxon>
        <taxon>Bacteroidota</taxon>
        <taxon>Cytophagia</taxon>
        <taxon>Cytophagales</taxon>
        <taxon>Hymenobacteraceae</taxon>
        <taxon>Hymenobacter</taxon>
    </lineage>
</organism>
<evidence type="ECO:0000259" key="3">
    <source>
        <dbReference type="Pfam" id="PF13579"/>
    </source>
</evidence>
<evidence type="ECO:0000259" key="2">
    <source>
        <dbReference type="Pfam" id="PF00534"/>
    </source>
</evidence>
<evidence type="ECO:0000313" key="5">
    <source>
        <dbReference type="Proteomes" id="UP000198310"/>
    </source>
</evidence>
<dbReference type="PANTHER" id="PTHR45947">
    <property type="entry name" value="SULFOQUINOVOSYL TRANSFERASE SQD2"/>
    <property type="match status" value="1"/>
</dbReference>
<dbReference type="Pfam" id="PF00534">
    <property type="entry name" value="Glycos_transf_1"/>
    <property type="match status" value="1"/>
</dbReference>
<dbReference type="EMBL" id="FZNS01000001">
    <property type="protein sequence ID" value="SNR33116.1"/>
    <property type="molecule type" value="Genomic_DNA"/>
</dbReference>
<sequence>MWFRHTTGGTAARAASSAFKSNQKTSKGRICLPSRLVCSLPLLPVSAVRPLRLLVITYYWPPSGGAGVQRSLKFVKHLPQVGVEPTVITVDPHQGAYPVLDESLAADVPAGVRVIRTSTFEPFDSYKKLTGKQVPYGGFVGESKTSLVGRLFKFVRGNLFIPDARRGWNRYALRAVAQLLEAGEQFDAVLTSSPPHSTQLIGLELKRRYGLRWLADMRDPWTDIYYYKELNHTPVARWLDARYERHVLEQADAILVTSPNTKRLFQHKSAQIGAEAIHVLPNGYDEDDFRLPSQPPHNALLITHTGTISETYHIEQLLRACAECLRRHPAVPLRLRFVGKVSEGVQRQVQAAGLAQQTEFVPFVPHDESVGYLLRATVLLMAIPDVANNLGILPGKVFEYLAANKPILCVGPTGSDADTLLQACGAGHALPYDNYDMMLTRLEALAVQWQRNPNLDLPAGRATAYSRRALTRQLAALIKP</sequence>
<gene>
    <name evidence="4" type="ORF">SAMN06269173_101592</name>
</gene>
<dbReference type="CDD" id="cd03794">
    <property type="entry name" value="GT4_WbuB-like"/>
    <property type="match status" value="1"/>
</dbReference>
<dbReference type="Proteomes" id="UP000198310">
    <property type="component" value="Unassembled WGS sequence"/>
</dbReference>
<reference evidence="5" key="1">
    <citation type="submission" date="2017-06" db="EMBL/GenBank/DDBJ databases">
        <authorList>
            <person name="Varghese N."/>
            <person name="Submissions S."/>
        </authorList>
    </citation>
    <scope>NUCLEOTIDE SEQUENCE [LARGE SCALE GENOMIC DNA]</scope>
    <source>
        <strain evidence="5">DSM 28041</strain>
    </source>
</reference>
<accession>A0A238VFU9</accession>
<dbReference type="InterPro" id="IPR001296">
    <property type="entry name" value="Glyco_trans_1"/>
</dbReference>
<dbReference type="InterPro" id="IPR050194">
    <property type="entry name" value="Glycosyltransferase_grp1"/>
</dbReference>
<keyword evidence="4" id="KW-0808">Transferase</keyword>
<protein>
    <submittedName>
        <fullName evidence="4">Glycosyltransferase involved in cell wall bisynthesis</fullName>
    </submittedName>
</protein>
<dbReference type="PANTHER" id="PTHR45947:SF3">
    <property type="entry name" value="SULFOQUINOVOSYL TRANSFERASE SQD2"/>
    <property type="match status" value="1"/>
</dbReference>
<feature type="domain" description="Glycosyl transferase family 1" evidence="2">
    <location>
        <begin position="292"/>
        <end position="411"/>
    </location>
</feature>
<dbReference type="Gene3D" id="3.40.50.2000">
    <property type="entry name" value="Glycogen Phosphorylase B"/>
    <property type="match status" value="2"/>
</dbReference>
<keyword evidence="5" id="KW-1185">Reference proteome</keyword>
<proteinExistence type="predicted"/>
<dbReference type="AlphaFoldDB" id="A0A238VFU9"/>
<evidence type="ECO:0000313" key="4">
    <source>
        <dbReference type="EMBL" id="SNR33116.1"/>
    </source>
</evidence>
<feature type="domain" description="Glycosyltransferase subfamily 4-like N-terminal" evidence="3">
    <location>
        <begin position="172"/>
        <end position="283"/>
    </location>
</feature>
<dbReference type="SUPFAM" id="SSF53756">
    <property type="entry name" value="UDP-Glycosyltransferase/glycogen phosphorylase"/>
    <property type="match status" value="1"/>
</dbReference>
<dbReference type="Pfam" id="PF13579">
    <property type="entry name" value="Glyco_trans_4_4"/>
    <property type="match status" value="1"/>
</dbReference>